<evidence type="ECO:0000313" key="2">
    <source>
        <dbReference type="Proteomes" id="UP001430953"/>
    </source>
</evidence>
<protein>
    <submittedName>
        <fullName evidence="1">Uncharacterized protein</fullName>
    </submittedName>
</protein>
<comment type="caution">
    <text evidence="1">The sequence shown here is derived from an EMBL/GenBank/DDBJ whole genome shotgun (WGS) entry which is preliminary data.</text>
</comment>
<proteinExistence type="predicted"/>
<organism evidence="1 2">
    <name type="scientific">Cardiocondyla obscurior</name>
    <dbReference type="NCBI Taxonomy" id="286306"/>
    <lineage>
        <taxon>Eukaryota</taxon>
        <taxon>Metazoa</taxon>
        <taxon>Ecdysozoa</taxon>
        <taxon>Arthropoda</taxon>
        <taxon>Hexapoda</taxon>
        <taxon>Insecta</taxon>
        <taxon>Pterygota</taxon>
        <taxon>Neoptera</taxon>
        <taxon>Endopterygota</taxon>
        <taxon>Hymenoptera</taxon>
        <taxon>Apocrita</taxon>
        <taxon>Aculeata</taxon>
        <taxon>Formicoidea</taxon>
        <taxon>Formicidae</taxon>
        <taxon>Myrmicinae</taxon>
        <taxon>Cardiocondyla</taxon>
    </lineage>
</organism>
<dbReference type="AlphaFoldDB" id="A0AAW2FE99"/>
<name>A0AAW2FE99_9HYME</name>
<keyword evidence="2" id="KW-1185">Reference proteome</keyword>
<reference evidence="1 2" key="1">
    <citation type="submission" date="2023-03" db="EMBL/GenBank/DDBJ databases">
        <title>High recombination rates correlate with genetic variation in Cardiocondyla obscurior ants.</title>
        <authorList>
            <person name="Errbii M."/>
        </authorList>
    </citation>
    <scope>NUCLEOTIDE SEQUENCE [LARGE SCALE GENOMIC DNA]</scope>
    <source>
        <strain evidence="1">Alpha-2009</strain>
        <tissue evidence="1">Whole body</tissue>
    </source>
</reference>
<gene>
    <name evidence="1" type="ORF">PUN28_011275</name>
</gene>
<sequence>MNRNTPDEYVKIIKKLLLANSQRIEQLKIGSPVTMYPSRDIEKIIRNIIYALKNKVKCDLYNVKIFDANGNIDVVEFIPLCDYAKCYNGFLLNTNFSSHYLLNKQIFGSVGSWPLLSPYFFIQIIWFLKCEDLLIESLVHVPLDLCIEILELTIKHINELEISRARRIILLLIYKVYNKCLWLHLGTLSEENVMRRIYQLVTYFKKLCDMLVSQEYVIDDISLRKYLILRGILMKNMLRYVRKCMHSKMESYSEHQSLAKLFTLTYGSFDECSKYYHIISINEIKSIVMKLDEYLVTLLLQLIKDVDQSELMTWKTSNDDENTMISLRRGIATECHYFLKFIRHNEFLVKNKHLFYYLEQFASLRNSRKFTFTLKELCRDITHGNRYGMQELIKRYKEWDLSTLDFIMKRKQLLNIDNYYTILKYLHHICAHTYSKVEKYRVYIAVFKILIQLKVYDLYFITLKYVHKHFDDKHLEDFYDGTCFDAYLQQSSFPAKTNLRHITTVEQPSYGILLIFILLNPKRALSQLILYEINVEDTKSIIFQKSMLASIVQNYYKSGHRNILTYVLQDILLQQRVTFNLKFRTFIDKVRTYKMMTANDLMNYLYIPYLHGSHLNVFSLHNMLLHITYFLEEKHCSLKTNFLALIPALTKTASLMRRCNRGFSKFTLHVRIQLISDIISQLYAMRMLSVDQISTLSTHGLWDRVEPLDMKMLLPMMTTFDILQIYAKRCFITHQRLRTNPRCHPKLRNYVQSFHLDQEAFIRYIMLHCFDRECADHARDLTFICWYNFGWINHMMAYENTMRIIVDVAEIILKYSNAFPRHTFIILLFALVRFCNYVKQKLIPEYSFDTIRNIMLDTMSSMKHMVSRTHYAEFYVTLLQEVHAVSPQLRGKKYFRRIWHLIDMYTDIYSSEATPTPILKTDCTCAESSYCKFYAFVIDEKITANYQTYLFIRECINHARTHNYSERLLRALCLTE</sequence>
<accession>A0AAW2FE99</accession>
<dbReference type="EMBL" id="JADYXP020000011">
    <property type="protein sequence ID" value="KAL0113823.1"/>
    <property type="molecule type" value="Genomic_DNA"/>
</dbReference>
<evidence type="ECO:0000313" key="1">
    <source>
        <dbReference type="EMBL" id="KAL0113823.1"/>
    </source>
</evidence>
<dbReference type="Proteomes" id="UP001430953">
    <property type="component" value="Unassembled WGS sequence"/>
</dbReference>